<evidence type="ECO:0000313" key="2">
    <source>
        <dbReference type="EMBL" id="BAC89626.1"/>
    </source>
</evidence>
<dbReference type="PROSITE" id="PS51831">
    <property type="entry name" value="HD"/>
    <property type="match status" value="1"/>
</dbReference>
<dbReference type="SUPFAM" id="SSF109604">
    <property type="entry name" value="HD-domain/PDEase-like"/>
    <property type="match status" value="1"/>
</dbReference>
<dbReference type="PANTHER" id="PTHR11373">
    <property type="entry name" value="DEOXYNUCLEOSIDE TRIPHOSPHATE TRIPHOSPHOHYDROLASE"/>
    <property type="match status" value="1"/>
</dbReference>
<dbReference type="AlphaFoldDB" id="Q7NJZ6"/>
<dbReference type="InterPro" id="IPR050135">
    <property type="entry name" value="dGTPase-like"/>
</dbReference>
<dbReference type="HOGENOM" id="CLU_026821_0_0_3"/>
<dbReference type="OrthoDB" id="9803619at2"/>
<organism evidence="2 3">
    <name type="scientific">Gloeobacter violaceus (strain ATCC 29082 / PCC 7421)</name>
    <dbReference type="NCBI Taxonomy" id="251221"/>
    <lineage>
        <taxon>Bacteria</taxon>
        <taxon>Bacillati</taxon>
        <taxon>Cyanobacteriota</taxon>
        <taxon>Cyanophyceae</taxon>
        <taxon>Gloeobacterales</taxon>
        <taxon>Gloeobacteraceae</taxon>
        <taxon>Gloeobacter</taxon>
    </lineage>
</organism>
<reference evidence="2 3" key="2">
    <citation type="journal article" date="2003" name="DNA Res.">
        <title>Complete genome structure of Gloeobacter violaceus PCC 7421, a cyanobacterium that lacks thylakoids (supplement).</title>
        <authorList>
            <person name="Nakamura Y."/>
            <person name="Kaneko T."/>
            <person name="Sato S."/>
            <person name="Mimuro M."/>
            <person name="Miyashita H."/>
            <person name="Tsuchiya T."/>
            <person name="Sasamoto S."/>
            <person name="Watanabe A."/>
            <person name="Kawashima K."/>
            <person name="Kishida Y."/>
            <person name="Kiyokawa C."/>
            <person name="Kohara M."/>
            <person name="Matsumoto M."/>
            <person name="Matsuno A."/>
            <person name="Nakazaki N."/>
            <person name="Shimpo S."/>
            <person name="Takeuchi C."/>
            <person name="Yamada M."/>
            <person name="Tabata S."/>
        </authorList>
    </citation>
    <scope>NUCLEOTIDE SEQUENCE [LARGE SCALE GENOMIC DNA]</scope>
    <source>
        <strain evidence="3">ATCC 29082 / PCC 7421</strain>
    </source>
</reference>
<dbReference type="GO" id="GO:0006203">
    <property type="term" value="P:dGTP catabolic process"/>
    <property type="evidence" value="ECO:0000318"/>
    <property type="project" value="GO_Central"/>
</dbReference>
<dbReference type="Gene3D" id="1.10.3210.10">
    <property type="entry name" value="Hypothetical protein af1432"/>
    <property type="match status" value="1"/>
</dbReference>
<reference evidence="2 3" key="1">
    <citation type="journal article" date="2003" name="DNA Res.">
        <title>Complete genome structure of Gloeobacter violaceus PCC 7421, a cyanobacterium that lacks thylakoids.</title>
        <authorList>
            <person name="Nakamura Y."/>
            <person name="Kaneko T."/>
            <person name="Sato S."/>
            <person name="Mimuro M."/>
            <person name="Miyashita H."/>
            <person name="Tsuchiya T."/>
            <person name="Sasamoto S."/>
            <person name="Watanabe A."/>
            <person name="Kawashima K."/>
            <person name="Kishida Y."/>
            <person name="Kiyokawa C."/>
            <person name="Kohara M."/>
            <person name="Matsumoto M."/>
            <person name="Matsuno A."/>
            <person name="Nakazaki N."/>
            <person name="Shimpo S."/>
            <person name="Takeuchi C."/>
            <person name="Yamada M."/>
            <person name="Tabata S."/>
        </authorList>
    </citation>
    <scope>NUCLEOTIDE SEQUENCE [LARGE SCALE GENOMIC DNA]</scope>
    <source>
        <strain evidence="3">ATCC 29082 / PCC 7421</strain>
    </source>
</reference>
<accession>Q7NJZ6</accession>
<dbReference type="EMBL" id="BA000045">
    <property type="protein sequence ID" value="BAC89626.1"/>
    <property type="molecule type" value="Genomic_DNA"/>
</dbReference>
<dbReference type="KEGG" id="gvi:gll1685"/>
<dbReference type="CDD" id="cd00077">
    <property type="entry name" value="HDc"/>
    <property type="match status" value="1"/>
</dbReference>
<evidence type="ECO:0000313" key="3">
    <source>
        <dbReference type="Proteomes" id="UP000000557"/>
    </source>
</evidence>
<dbReference type="InParanoid" id="Q7NJZ6"/>
<name>Q7NJZ6_GLOVI</name>
<dbReference type="PATRIC" id="fig|251221.4.peg.1720"/>
<dbReference type="STRING" id="251221.gene:10759175"/>
<protein>
    <submittedName>
        <fullName evidence="2">Gll1685 protein</fullName>
    </submittedName>
</protein>
<keyword evidence="3" id="KW-1185">Reference proteome</keyword>
<dbReference type="PANTHER" id="PTHR11373:SF4">
    <property type="entry name" value="DEOXYNUCLEOSIDE TRIPHOSPHATE TRIPHOSPHOHYDROLASE SAMHD1"/>
    <property type="match status" value="1"/>
</dbReference>
<dbReference type="InterPro" id="IPR003607">
    <property type="entry name" value="HD/PDEase_dom"/>
</dbReference>
<proteinExistence type="predicted"/>
<feature type="domain" description="HD" evidence="1">
    <location>
        <begin position="72"/>
        <end position="188"/>
    </location>
</feature>
<dbReference type="Proteomes" id="UP000000557">
    <property type="component" value="Chromosome"/>
</dbReference>
<dbReference type="InterPro" id="IPR006674">
    <property type="entry name" value="HD_domain"/>
</dbReference>
<gene>
    <name evidence="2" type="ordered locus">gll1685</name>
</gene>
<dbReference type="EnsemblBacteria" id="BAC89626">
    <property type="protein sequence ID" value="BAC89626"/>
    <property type="gene ID" value="BAC89626"/>
</dbReference>
<dbReference type="eggNOG" id="COG1078">
    <property type="taxonomic scope" value="Bacteria"/>
</dbReference>
<dbReference type="Pfam" id="PF01966">
    <property type="entry name" value="HD"/>
    <property type="match status" value="1"/>
</dbReference>
<dbReference type="GO" id="GO:0008832">
    <property type="term" value="F:dGTPase activity"/>
    <property type="evidence" value="ECO:0000318"/>
    <property type="project" value="GO_Central"/>
</dbReference>
<sequence length="430" mass="48972">MDGRSGRFSMNLFTRKSRTYHDPIHGAISLSGSDPAEALLIGLIDAPEFQRLRRIRQLDVAALTFHGAEGSRFTHSLGVLAIARRVFDRLAPRYPMLAPFRAVALCGALLHDIGHGPYSHASEHIFDYDHERWTRRILSGSTHIARLLEAFDPQLPSQLCAVLDKTHPVAALTQLVSGQLDCDRLDYLLRDSYFTGARYGQLDLDRIIHALDYDPPTQSLVLSGRKQMVAIEHYLVVRHFMYSQVYHHPKNMAARFILQQALALAAHYARRGELEVDEDMKAWLVQEVDRLALPTYLACDDTVLGYHLHRWRTHPDPILGDLCRRFLDRDLFKTVEVTALGELHRQFVLNRLRAAVAATGRPPEHYCALQDTQAKGYTLYEQGIFLRDGAQLRELADASLLVRSLIQPEIRLWLVYPREVQSEVQKLMGS</sequence>
<dbReference type="SMART" id="SM00471">
    <property type="entry name" value="HDc"/>
    <property type="match status" value="1"/>
</dbReference>
<evidence type="ECO:0000259" key="1">
    <source>
        <dbReference type="PROSITE" id="PS51831"/>
    </source>
</evidence>
<dbReference type="PhylomeDB" id="Q7NJZ6"/>